<reference evidence="2 3" key="1">
    <citation type="submission" date="2020-04" db="EMBL/GenBank/DDBJ databases">
        <title>Chromosome-level genome assembly of a cyprinid fish Onychostoma macrolepis by integration of Nanopore Sequencing, Bionano and Hi-C technology.</title>
        <authorList>
            <person name="Wang D."/>
        </authorList>
    </citation>
    <scope>NUCLEOTIDE SEQUENCE [LARGE SCALE GENOMIC DNA]</scope>
    <source>
        <strain evidence="2">SWU-2019</strain>
        <tissue evidence="2">Muscle</tissue>
    </source>
</reference>
<comment type="caution">
    <text evidence="2">The sequence shown here is derived from an EMBL/GenBank/DDBJ whole genome shotgun (WGS) entry which is preliminary data.</text>
</comment>
<organism evidence="2 3">
    <name type="scientific">Onychostoma macrolepis</name>
    <dbReference type="NCBI Taxonomy" id="369639"/>
    <lineage>
        <taxon>Eukaryota</taxon>
        <taxon>Metazoa</taxon>
        <taxon>Chordata</taxon>
        <taxon>Craniata</taxon>
        <taxon>Vertebrata</taxon>
        <taxon>Euteleostomi</taxon>
        <taxon>Actinopterygii</taxon>
        <taxon>Neopterygii</taxon>
        <taxon>Teleostei</taxon>
        <taxon>Ostariophysi</taxon>
        <taxon>Cypriniformes</taxon>
        <taxon>Cyprinidae</taxon>
        <taxon>Acrossocheilinae</taxon>
        <taxon>Onychostoma</taxon>
    </lineage>
</organism>
<evidence type="ECO:0000313" key="3">
    <source>
        <dbReference type="Proteomes" id="UP000579812"/>
    </source>
</evidence>
<feature type="region of interest" description="Disordered" evidence="1">
    <location>
        <begin position="42"/>
        <end position="100"/>
    </location>
</feature>
<gene>
    <name evidence="2" type="ORF">G5714_000813</name>
</gene>
<dbReference type="Proteomes" id="UP000579812">
    <property type="component" value="Unassembled WGS sequence"/>
</dbReference>
<name>A0A7J6DHE7_9TELE</name>
<dbReference type="EMBL" id="JAAMOB010000001">
    <property type="protein sequence ID" value="KAF4118762.1"/>
    <property type="molecule type" value="Genomic_DNA"/>
</dbReference>
<evidence type="ECO:0000256" key="1">
    <source>
        <dbReference type="SAM" id="MobiDB-lite"/>
    </source>
</evidence>
<proteinExistence type="predicted"/>
<dbReference type="AlphaFoldDB" id="A0A7J6DHE7"/>
<feature type="compositionally biased region" description="Polar residues" evidence="1">
    <location>
        <begin position="75"/>
        <end position="93"/>
    </location>
</feature>
<keyword evidence="3" id="KW-1185">Reference proteome</keyword>
<accession>A0A7J6DHE7</accession>
<feature type="compositionally biased region" description="Pro residues" evidence="1">
    <location>
        <begin position="48"/>
        <end position="67"/>
    </location>
</feature>
<protein>
    <submittedName>
        <fullName evidence="2">Uncharacterized protein</fullName>
    </submittedName>
</protein>
<evidence type="ECO:0000313" key="2">
    <source>
        <dbReference type="EMBL" id="KAF4118762.1"/>
    </source>
</evidence>
<sequence length="100" mass="10925">MEGILGDKPSCRPPEILDSFREEDAGSSVDCEELECENINVTAERTPLLPPDTPPPQTFTTLQPPPSHQGRIFSQPVSSPQQNPNIPESQFASPPSLEDN</sequence>